<evidence type="ECO:0000313" key="2">
    <source>
        <dbReference type="Proteomes" id="UP000250321"/>
    </source>
</evidence>
<evidence type="ECO:0000313" key="1">
    <source>
        <dbReference type="EMBL" id="PQQ20889.1"/>
    </source>
</evidence>
<protein>
    <submittedName>
        <fullName evidence="1">Putative CCR4-associated factor 1 homolog 8</fullName>
    </submittedName>
</protein>
<dbReference type="GO" id="GO:0003676">
    <property type="term" value="F:nucleic acid binding"/>
    <property type="evidence" value="ECO:0007669"/>
    <property type="project" value="InterPro"/>
</dbReference>
<dbReference type="InterPro" id="IPR036397">
    <property type="entry name" value="RNaseH_sf"/>
</dbReference>
<dbReference type="GO" id="GO:0004535">
    <property type="term" value="F:poly(A)-specific ribonuclease activity"/>
    <property type="evidence" value="ECO:0007669"/>
    <property type="project" value="InterPro"/>
</dbReference>
<dbReference type="PANTHER" id="PTHR10797">
    <property type="entry name" value="CCR4-NOT TRANSCRIPTION COMPLEX SUBUNIT"/>
    <property type="match status" value="1"/>
</dbReference>
<dbReference type="OrthoDB" id="696953at2759"/>
<dbReference type="InterPro" id="IPR039637">
    <property type="entry name" value="CNOT7/CNOT8/Pop2"/>
</dbReference>
<reference evidence="1 2" key="1">
    <citation type="submission" date="2018-02" db="EMBL/GenBank/DDBJ databases">
        <title>Draft genome of wild Prunus yedoensis var. nudiflora.</title>
        <authorList>
            <person name="Baek S."/>
            <person name="Kim J.-H."/>
            <person name="Choi K."/>
            <person name="Kim G.-B."/>
            <person name="Cho A."/>
            <person name="Jang H."/>
            <person name="Shin C.-H."/>
            <person name="Yu H.-J."/>
            <person name="Mun J.-H."/>
        </authorList>
    </citation>
    <scope>NUCLEOTIDE SEQUENCE [LARGE SCALE GENOMIC DNA]</scope>
    <source>
        <strain evidence="2">cv. Jeju island</strain>
        <tissue evidence="1">Leaf</tissue>
    </source>
</reference>
<dbReference type="GO" id="GO:0030014">
    <property type="term" value="C:CCR4-NOT complex"/>
    <property type="evidence" value="ECO:0007669"/>
    <property type="project" value="InterPro"/>
</dbReference>
<dbReference type="Proteomes" id="UP000250321">
    <property type="component" value="Unassembled WGS sequence"/>
</dbReference>
<comment type="caution">
    <text evidence="1">The sequence shown here is derived from an EMBL/GenBank/DDBJ whole genome shotgun (WGS) entry which is preliminary data.</text>
</comment>
<organism evidence="1 2">
    <name type="scientific">Prunus yedoensis var. nudiflora</name>
    <dbReference type="NCBI Taxonomy" id="2094558"/>
    <lineage>
        <taxon>Eukaryota</taxon>
        <taxon>Viridiplantae</taxon>
        <taxon>Streptophyta</taxon>
        <taxon>Embryophyta</taxon>
        <taxon>Tracheophyta</taxon>
        <taxon>Spermatophyta</taxon>
        <taxon>Magnoliopsida</taxon>
        <taxon>eudicotyledons</taxon>
        <taxon>Gunneridae</taxon>
        <taxon>Pentapetalae</taxon>
        <taxon>rosids</taxon>
        <taxon>fabids</taxon>
        <taxon>Rosales</taxon>
        <taxon>Rosaceae</taxon>
        <taxon>Amygdaloideae</taxon>
        <taxon>Amygdaleae</taxon>
        <taxon>Prunus</taxon>
    </lineage>
</organism>
<accession>A0A314ZNK2</accession>
<gene>
    <name evidence="1" type="ORF">Pyn_22213</name>
</gene>
<dbReference type="SUPFAM" id="SSF53098">
    <property type="entry name" value="Ribonuclease H-like"/>
    <property type="match status" value="1"/>
</dbReference>
<name>A0A314ZNK2_PRUYE</name>
<proteinExistence type="predicted"/>
<sequence>MSDSTVMFAKALEVVFGDIYDVKLMARYFPRFFCCEIVLARVAKILDVERSNEAHQAGSYRLLTADVFSKMNTMFRFVAGNSQGCLYGITPTM</sequence>
<dbReference type="AlphaFoldDB" id="A0A314ZNK2"/>
<dbReference type="Gene3D" id="3.30.420.10">
    <property type="entry name" value="Ribonuclease H-like superfamily/Ribonuclease H"/>
    <property type="match status" value="1"/>
</dbReference>
<dbReference type="EMBL" id="PJQY01000024">
    <property type="protein sequence ID" value="PQQ20889.1"/>
    <property type="molecule type" value="Genomic_DNA"/>
</dbReference>
<dbReference type="InterPro" id="IPR012337">
    <property type="entry name" value="RNaseH-like_sf"/>
</dbReference>
<keyword evidence="2" id="KW-1185">Reference proteome</keyword>